<evidence type="ECO:0000313" key="1">
    <source>
        <dbReference type="EMBL" id="ALA07357.1"/>
    </source>
</evidence>
<organism evidence="1 2">
    <name type="scientific">Brevibacillus phage Osiris</name>
    <dbReference type="NCBI Taxonomy" id="1691955"/>
    <lineage>
        <taxon>Viruses</taxon>
        <taxon>Duplodnaviria</taxon>
        <taxon>Heunggongvirae</taxon>
        <taxon>Uroviricota</taxon>
        <taxon>Caudoviricetes</taxon>
        <taxon>Jimmervirus</taxon>
        <taxon>Jimmervirus osiris</taxon>
    </lineage>
</organism>
<dbReference type="OrthoDB" id="17395at10239"/>
<sequence length="154" mass="17631">MAFLKYEDTINGQEGRAYATINGRVEEMFWLKKFEAKVEKNKKEGKTLNRRGTQHKAMGWKGTGSMTIYYVTTLFRQLMLDYMKTGKDIYFDVQITNEDPTSSVGKQTVVIKGINLDGITMALLDIDSEDMEEEISFTWQDADILDSFSRPTLG</sequence>
<dbReference type="KEGG" id="vg:26641355"/>
<reference evidence="1 2" key="1">
    <citation type="journal article" date="2015" name="Genome Announc.">
        <title>Genome Sequences of Five Additional Brevibacillus laterosporus Bacteriophages.</title>
        <authorList>
            <person name="Merrill B.D."/>
            <person name="Berg J.A."/>
            <person name="Graves K.A."/>
            <person name="Ward A.T."/>
            <person name="Hilton J.A."/>
            <person name="Wake B.N."/>
            <person name="Grose J.H."/>
            <person name="Breakwell D.P."/>
            <person name="Burnett S.H."/>
        </authorList>
    </citation>
    <scope>NUCLEOTIDE SEQUENCE [LARGE SCALE GENOMIC DNA]</scope>
</reference>
<name>A0A0K2CNG3_9CAUD</name>
<evidence type="ECO:0000313" key="2">
    <source>
        <dbReference type="Proteomes" id="UP000202966"/>
    </source>
</evidence>
<dbReference type="EMBL" id="KT151956">
    <property type="protein sequence ID" value="ALA07357.1"/>
    <property type="molecule type" value="Genomic_DNA"/>
</dbReference>
<dbReference type="Proteomes" id="UP000202966">
    <property type="component" value="Segment"/>
</dbReference>
<dbReference type="Gene3D" id="2.30.110.40">
    <property type="entry name" value="Phage tail tube protein"/>
    <property type="match status" value="1"/>
</dbReference>
<dbReference type="GeneID" id="26641355"/>
<dbReference type="Pfam" id="PF09393">
    <property type="entry name" value="DUF2001"/>
    <property type="match status" value="1"/>
</dbReference>
<keyword evidence="2" id="KW-1185">Reference proteome</keyword>
<dbReference type="RefSeq" id="YP_009215030.1">
    <property type="nucleotide sequence ID" value="NC_028969.1"/>
</dbReference>
<dbReference type="InterPro" id="IPR038628">
    <property type="entry name" value="XkdM-like_sf"/>
</dbReference>
<gene>
    <name evidence="1" type="ORF">OSIRIS_16</name>
</gene>
<dbReference type="InterPro" id="IPR018989">
    <property type="entry name" value="DUF2001"/>
</dbReference>
<dbReference type="SUPFAM" id="SSF69279">
    <property type="entry name" value="Phage tail proteins"/>
    <property type="match status" value="1"/>
</dbReference>
<accession>A0A0K2CNG3</accession>
<proteinExistence type="predicted"/>
<protein>
    <submittedName>
        <fullName evidence="1">Putative portal protein</fullName>
    </submittedName>
</protein>